<evidence type="ECO:0000256" key="2">
    <source>
        <dbReference type="SAM" id="Phobius"/>
    </source>
</evidence>
<keyword evidence="2" id="KW-0472">Membrane</keyword>
<evidence type="ECO:0000313" key="3">
    <source>
        <dbReference type="EMBL" id="QGV81123.1"/>
    </source>
</evidence>
<feature type="compositionally biased region" description="Pro residues" evidence="1">
    <location>
        <begin position="1"/>
        <end position="17"/>
    </location>
</feature>
<dbReference type="Proteomes" id="UP000422572">
    <property type="component" value="Chromosome"/>
</dbReference>
<reference evidence="3 4" key="1">
    <citation type="submission" date="2018-12" db="EMBL/GenBank/DDBJ databases">
        <title>Complete genome sequence of Streptomyces ficellus NRRL8067, the producer of ficellomycin, feldamycin and nojirimycin.</title>
        <authorList>
            <person name="Zhang H."/>
            <person name="Yue R."/>
            <person name="Liu Y."/>
            <person name="Li M."/>
            <person name="Mu H."/>
            <person name="Zhang J."/>
        </authorList>
    </citation>
    <scope>NUCLEOTIDE SEQUENCE [LARGE SCALE GENOMIC DNA]</scope>
    <source>
        <strain evidence="3 4">NRRL 8067</strain>
    </source>
</reference>
<organism evidence="3 4">
    <name type="scientific">Streptomyces ficellus</name>
    <dbReference type="NCBI Taxonomy" id="1977088"/>
    <lineage>
        <taxon>Bacteria</taxon>
        <taxon>Bacillati</taxon>
        <taxon>Actinomycetota</taxon>
        <taxon>Actinomycetes</taxon>
        <taxon>Kitasatosporales</taxon>
        <taxon>Streptomycetaceae</taxon>
        <taxon>Streptomyces</taxon>
    </lineage>
</organism>
<feature type="transmembrane region" description="Helical" evidence="2">
    <location>
        <begin position="154"/>
        <end position="172"/>
    </location>
</feature>
<dbReference type="AlphaFoldDB" id="A0A6I6FAU8"/>
<evidence type="ECO:0000256" key="1">
    <source>
        <dbReference type="SAM" id="MobiDB-lite"/>
    </source>
</evidence>
<dbReference type="KEGG" id="sfic:EIZ62_24915"/>
<name>A0A6I6FAU8_9ACTN</name>
<feature type="transmembrane region" description="Helical" evidence="2">
    <location>
        <begin position="55"/>
        <end position="74"/>
    </location>
</feature>
<gene>
    <name evidence="3" type="ORF">EIZ62_24915</name>
</gene>
<evidence type="ECO:0000313" key="4">
    <source>
        <dbReference type="Proteomes" id="UP000422572"/>
    </source>
</evidence>
<feature type="transmembrane region" description="Helical" evidence="2">
    <location>
        <begin position="121"/>
        <end position="142"/>
    </location>
</feature>
<dbReference type="Pfam" id="PF10825">
    <property type="entry name" value="DUF2752"/>
    <property type="match status" value="1"/>
</dbReference>
<dbReference type="EMBL" id="CP034279">
    <property type="protein sequence ID" value="QGV81123.1"/>
    <property type="molecule type" value="Genomic_DNA"/>
</dbReference>
<sequence length="180" mass="18569">MDPKPPPLASPAPPPRSPARSPEPVEPAPGAVTPPSWARHAVVGPPGPPSRARRLTAPLGILAAAVTAFVYVGAVDPNEPGHYPVCPLVRFTGILCPGCGGLRSAHAFVHGDLATALGANAFAVAGYLVFAVVMALWLVRAVRGTPFRITLGPVWWWSAGALLAVFSVVRNLPFGSALAP</sequence>
<keyword evidence="2" id="KW-1133">Transmembrane helix</keyword>
<proteinExistence type="predicted"/>
<dbReference type="InterPro" id="IPR021215">
    <property type="entry name" value="DUF2752"/>
</dbReference>
<protein>
    <submittedName>
        <fullName evidence="3">DUF2752 domain-containing protein</fullName>
    </submittedName>
</protein>
<keyword evidence="4" id="KW-1185">Reference proteome</keyword>
<feature type="region of interest" description="Disordered" evidence="1">
    <location>
        <begin position="1"/>
        <end position="49"/>
    </location>
</feature>
<keyword evidence="2" id="KW-0812">Transmembrane</keyword>
<dbReference type="OrthoDB" id="5966662at2"/>
<dbReference type="RefSeq" id="WP_156694880.1">
    <property type="nucleotide sequence ID" value="NZ_CP034279.1"/>
</dbReference>
<accession>A0A6I6FAU8</accession>